<sequence>MGSELRFALLQPLSVSRVIPRQIRCTKLLALDQPNPPNRDIDHPFVLARVFSDAHGLLLGGSATISFNEVSSSNARTATTTRALPSTVFNAPPVRTRLLSLLASITRRGILRCPPFHRSIIIMPSGTSFPSAHQLAPALVVLL</sequence>
<proteinExistence type="predicted"/>
<keyword evidence="2" id="KW-1185">Reference proteome</keyword>
<evidence type="ECO:0000313" key="2">
    <source>
        <dbReference type="Proteomes" id="UP001063166"/>
    </source>
</evidence>
<organism evidence="1 2">
    <name type="scientific">Lyophyllum shimeji</name>
    <name type="common">Hon-shimeji</name>
    <name type="synonym">Tricholoma shimeji</name>
    <dbReference type="NCBI Taxonomy" id="47721"/>
    <lineage>
        <taxon>Eukaryota</taxon>
        <taxon>Fungi</taxon>
        <taxon>Dikarya</taxon>
        <taxon>Basidiomycota</taxon>
        <taxon>Agaricomycotina</taxon>
        <taxon>Agaricomycetes</taxon>
        <taxon>Agaricomycetidae</taxon>
        <taxon>Agaricales</taxon>
        <taxon>Tricholomatineae</taxon>
        <taxon>Lyophyllaceae</taxon>
        <taxon>Lyophyllum</taxon>
    </lineage>
</organism>
<protein>
    <submittedName>
        <fullName evidence="1">Uncharacterized protein</fullName>
    </submittedName>
</protein>
<evidence type="ECO:0000313" key="1">
    <source>
        <dbReference type="EMBL" id="GLB34520.1"/>
    </source>
</evidence>
<dbReference type="AlphaFoldDB" id="A0A9P3PEI6"/>
<dbReference type="EMBL" id="BRPK01000002">
    <property type="protein sequence ID" value="GLB34520.1"/>
    <property type="molecule type" value="Genomic_DNA"/>
</dbReference>
<accession>A0A9P3PEI6</accession>
<reference evidence="1" key="1">
    <citation type="submission" date="2022-07" db="EMBL/GenBank/DDBJ databases">
        <title>The genome of Lyophyllum shimeji provides insight into the initial evolution of ectomycorrhizal fungal genome.</title>
        <authorList>
            <person name="Kobayashi Y."/>
            <person name="Shibata T."/>
            <person name="Hirakawa H."/>
            <person name="Shigenobu S."/>
            <person name="Nishiyama T."/>
            <person name="Yamada A."/>
            <person name="Hasebe M."/>
            <person name="Kawaguchi M."/>
        </authorList>
    </citation>
    <scope>NUCLEOTIDE SEQUENCE</scope>
    <source>
        <strain evidence="1">AT787</strain>
    </source>
</reference>
<comment type="caution">
    <text evidence="1">The sequence shown here is derived from an EMBL/GenBank/DDBJ whole genome shotgun (WGS) entry which is preliminary data.</text>
</comment>
<name>A0A9P3PEI6_LYOSH</name>
<dbReference type="Proteomes" id="UP001063166">
    <property type="component" value="Unassembled WGS sequence"/>
</dbReference>
<gene>
    <name evidence="1" type="ORF">LshimejAT787_0200850</name>
</gene>